<evidence type="ECO:0000313" key="1">
    <source>
        <dbReference type="EMBL" id="MCW9711393.1"/>
    </source>
</evidence>
<reference evidence="1 2" key="1">
    <citation type="submission" date="2021-11" db="EMBL/GenBank/DDBJ databases">
        <title>Aliifidinibius sp. nov., a new bacterium isolated from saline soil.</title>
        <authorList>
            <person name="Galisteo C."/>
            <person name="De La Haba R."/>
            <person name="Sanchez-Porro C."/>
            <person name="Ventosa A."/>
        </authorList>
    </citation>
    <scope>NUCLEOTIDE SEQUENCE [LARGE SCALE GENOMIC DNA]</scope>
    <source>
        <strain evidence="1 2">KACC 190600</strain>
    </source>
</reference>
<dbReference type="Proteomes" id="UP001207337">
    <property type="component" value="Unassembled WGS sequence"/>
</dbReference>
<evidence type="ECO:0000313" key="2">
    <source>
        <dbReference type="Proteomes" id="UP001207337"/>
    </source>
</evidence>
<name>A0ABT3PU63_9BACT</name>
<keyword evidence="2" id="KW-1185">Reference proteome</keyword>
<comment type="caution">
    <text evidence="1">The sequence shown here is derived from an EMBL/GenBank/DDBJ whole genome shotgun (WGS) entry which is preliminary data.</text>
</comment>
<gene>
    <name evidence="1" type="ORF">LQ318_00620</name>
</gene>
<protein>
    <submittedName>
        <fullName evidence="1">Uncharacterized protein</fullName>
    </submittedName>
</protein>
<accession>A0ABT3PU63</accession>
<organism evidence="1 2">
    <name type="scientific">Fodinibius salicampi</name>
    <dbReference type="NCBI Taxonomy" id="1920655"/>
    <lineage>
        <taxon>Bacteria</taxon>
        <taxon>Pseudomonadati</taxon>
        <taxon>Balneolota</taxon>
        <taxon>Balneolia</taxon>
        <taxon>Balneolales</taxon>
        <taxon>Balneolaceae</taxon>
        <taxon>Fodinibius</taxon>
    </lineage>
</organism>
<dbReference type="RefSeq" id="WP_265786569.1">
    <property type="nucleotide sequence ID" value="NZ_BAABRS010000001.1"/>
</dbReference>
<sequence length="99" mass="11162">MKGLLIQCGSERCSLEQILAVPEPPKTKTYTPLNHYDFAVNVLTIASDLLNGYQFDGDQYALSSDGQKMFCVLTYKKKSSQKEDLKNTGSENNYKVFKI</sequence>
<proteinExistence type="predicted"/>
<dbReference type="EMBL" id="JAJNDC010000001">
    <property type="protein sequence ID" value="MCW9711393.1"/>
    <property type="molecule type" value="Genomic_DNA"/>
</dbReference>